<proteinExistence type="predicted"/>
<dbReference type="STRING" id="282197.SAMN04488517_10611"/>
<organism evidence="2 3">
    <name type="scientific">Jannaschia rubra</name>
    <dbReference type="NCBI Taxonomy" id="282197"/>
    <lineage>
        <taxon>Bacteria</taxon>
        <taxon>Pseudomonadati</taxon>
        <taxon>Pseudomonadota</taxon>
        <taxon>Alphaproteobacteria</taxon>
        <taxon>Rhodobacterales</taxon>
        <taxon>Roseobacteraceae</taxon>
        <taxon>Jannaschia</taxon>
    </lineage>
</organism>
<reference evidence="2 3" key="1">
    <citation type="submission" date="2015-07" db="EMBL/GenBank/DDBJ databases">
        <authorList>
            <person name="Noorani M."/>
        </authorList>
    </citation>
    <scope>NUCLEOTIDE SEQUENCE [LARGE SCALE GENOMIC DNA]</scope>
    <source>
        <strain evidence="2 3">CECT 5088</strain>
    </source>
</reference>
<dbReference type="RefSeq" id="WP_055681326.1">
    <property type="nucleotide sequence ID" value="NZ_CXPG01000011.1"/>
</dbReference>
<name>A0A0M6XNV4_9RHOB</name>
<evidence type="ECO:0000313" key="2">
    <source>
        <dbReference type="EMBL" id="CTQ31853.1"/>
    </source>
</evidence>
<keyword evidence="3" id="KW-1185">Reference proteome</keyword>
<feature type="transmembrane region" description="Helical" evidence="1">
    <location>
        <begin position="27"/>
        <end position="48"/>
    </location>
</feature>
<dbReference type="AlphaFoldDB" id="A0A0M6XNV4"/>
<evidence type="ECO:0000256" key="1">
    <source>
        <dbReference type="SAM" id="Phobius"/>
    </source>
</evidence>
<dbReference type="Proteomes" id="UP000048908">
    <property type="component" value="Unassembled WGS sequence"/>
</dbReference>
<gene>
    <name evidence="2" type="ORF">JAN5088_00612</name>
</gene>
<keyword evidence="1" id="KW-1133">Transmembrane helix</keyword>
<keyword evidence="1" id="KW-0812">Transmembrane</keyword>
<keyword evidence="1" id="KW-0472">Membrane</keyword>
<feature type="transmembrane region" description="Helical" evidence="1">
    <location>
        <begin position="54"/>
        <end position="73"/>
    </location>
</feature>
<dbReference type="EMBL" id="CXPG01000011">
    <property type="protein sequence ID" value="CTQ31853.1"/>
    <property type="molecule type" value="Genomic_DNA"/>
</dbReference>
<sequence>MPDPLSFAEFRGRYGDLWLPWSEGDWWILRWAMAIVALATALAFVRAIDFGIDIGWVNVPIMLGAIAVIVVMGRITPRGGGLRIDGTGVRVMPKGPHLAPEDIRDVTVVPHPAGGLTLLIHTRATHRFVLPFRATMSGHRSRLRLPADFGDRTAL</sequence>
<accession>A0A0M6XNV4</accession>
<protein>
    <submittedName>
        <fullName evidence="2">Uncharacterized protein</fullName>
    </submittedName>
</protein>
<evidence type="ECO:0000313" key="3">
    <source>
        <dbReference type="Proteomes" id="UP000048908"/>
    </source>
</evidence>